<feature type="domain" description="SLH" evidence="4">
    <location>
        <begin position="1575"/>
        <end position="1638"/>
    </location>
</feature>
<protein>
    <recommendedName>
        <fullName evidence="4">SLH domain-containing protein</fullName>
    </recommendedName>
</protein>
<gene>
    <name evidence="5" type="ORF">HMPREF9460_02985</name>
</gene>
<dbReference type="InterPro" id="IPR051465">
    <property type="entry name" value="Cell_Envelope_Struct_Comp"/>
</dbReference>
<dbReference type="InterPro" id="IPR001119">
    <property type="entry name" value="SLH_dom"/>
</dbReference>
<evidence type="ECO:0000256" key="1">
    <source>
        <dbReference type="ARBA" id="ARBA00022737"/>
    </source>
</evidence>
<evidence type="ECO:0000313" key="5">
    <source>
        <dbReference type="EMBL" id="KGF54292.1"/>
    </source>
</evidence>
<dbReference type="Pfam" id="PF00395">
    <property type="entry name" value="SLH"/>
    <property type="match status" value="3"/>
</dbReference>
<dbReference type="InterPro" id="IPR011050">
    <property type="entry name" value="Pectin_lyase_fold/virulence"/>
</dbReference>
<evidence type="ECO:0000259" key="4">
    <source>
        <dbReference type="PROSITE" id="PS51272"/>
    </source>
</evidence>
<dbReference type="eggNOG" id="COG0737">
    <property type="taxonomic scope" value="Bacteria"/>
</dbReference>
<comment type="caution">
    <text evidence="5">The sequence shown here is derived from an EMBL/GenBank/DDBJ whole genome shotgun (WGS) entry which is preliminary data.</text>
</comment>
<evidence type="ECO:0000256" key="3">
    <source>
        <dbReference type="SAM" id="SignalP"/>
    </source>
</evidence>
<keyword evidence="1" id="KW-0677">Repeat</keyword>
<dbReference type="Pfam" id="PF18998">
    <property type="entry name" value="Flg_new_2"/>
    <property type="match status" value="1"/>
</dbReference>
<dbReference type="SUPFAM" id="SSF51126">
    <property type="entry name" value="Pectin lyase-like"/>
    <property type="match status" value="1"/>
</dbReference>
<dbReference type="Proteomes" id="UP000029585">
    <property type="component" value="Unassembled WGS sequence"/>
</dbReference>
<dbReference type="InterPro" id="IPR044060">
    <property type="entry name" value="Bacterial_rp_domain"/>
</dbReference>
<accession>A0A096CHL8</accession>
<dbReference type="PROSITE" id="PS51272">
    <property type="entry name" value="SLH"/>
    <property type="match status" value="3"/>
</dbReference>
<name>A0A096CHL8_FLAPL</name>
<evidence type="ECO:0000313" key="6">
    <source>
        <dbReference type="Proteomes" id="UP000029585"/>
    </source>
</evidence>
<keyword evidence="6" id="KW-1185">Reference proteome</keyword>
<feature type="domain" description="SLH" evidence="4">
    <location>
        <begin position="1515"/>
        <end position="1574"/>
    </location>
</feature>
<dbReference type="EMBL" id="ADLO01000091">
    <property type="protein sequence ID" value="KGF54292.1"/>
    <property type="molecule type" value="Genomic_DNA"/>
</dbReference>
<feature type="compositionally biased region" description="Polar residues" evidence="2">
    <location>
        <begin position="1443"/>
        <end position="1453"/>
    </location>
</feature>
<feature type="chain" id="PRO_5038784007" description="SLH domain-containing protein" evidence="3">
    <location>
        <begin position="28"/>
        <end position="1699"/>
    </location>
</feature>
<feature type="domain" description="SLH" evidence="4">
    <location>
        <begin position="1642"/>
        <end position="1699"/>
    </location>
</feature>
<reference evidence="5 6" key="1">
    <citation type="submission" date="2011-08" db="EMBL/GenBank/DDBJ databases">
        <title>The Genome Sequence of Clostridium orbiscindens 1_3_50AFAA.</title>
        <authorList>
            <consortium name="The Broad Institute Genome Sequencing Platform"/>
            <person name="Earl A."/>
            <person name="Ward D."/>
            <person name="Feldgarden M."/>
            <person name="Gevers D."/>
            <person name="Daigneault M."/>
            <person name="Strauss J."/>
            <person name="Allen-Vercoe E."/>
            <person name="Young S.K."/>
            <person name="Zeng Q."/>
            <person name="Gargeya S."/>
            <person name="Fitzgerald M."/>
            <person name="Haas B."/>
            <person name="Abouelleil A."/>
            <person name="Alvarado L."/>
            <person name="Arachchi H.M."/>
            <person name="Berlin A."/>
            <person name="Brown A."/>
            <person name="Chapman S.B."/>
            <person name="Chen Z."/>
            <person name="Dunbar C."/>
            <person name="Freedman E."/>
            <person name="Gearin G."/>
            <person name="Gellesch M."/>
            <person name="Goldberg J."/>
            <person name="Griggs A."/>
            <person name="Gujja S."/>
            <person name="Heiman D."/>
            <person name="Howarth C."/>
            <person name="Larson L."/>
            <person name="Lui A."/>
            <person name="MacDonald P.J.P."/>
            <person name="Montmayeur A."/>
            <person name="Murphy C."/>
            <person name="Neiman D."/>
            <person name="Pearson M."/>
            <person name="Priest M."/>
            <person name="Roberts A."/>
            <person name="Saif S."/>
            <person name="Shea T."/>
            <person name="Shenoy N."/>
            <person name="Sisk P."/>
            <person name="Stolte C."/>
            <person name="Sykes S."/>
            <person name="Wortman J."/>
            <person name="Nusbaum C."/>
            <person name="Birren B."/>
        </authorList>
    </citation>
    <scope>NUCLEOTIDE SEQUENCE [LARGE SCALE GENOMIC DNA]</scope>
    <source>
        <strain evidence="5 6">1_3_50AFAA</strain>
    </source>
</reference>
<dbReference type="PANTHER" id="PTHR43308">
    <property type="entry name" value="OUTER MEMBRANE PROTEIN ALPHA-RELATED"/>
    <property type="match status" value="1"/>
</dbReference>
<dbReference type="HOGENOM" id="CLU_245241_0_0_9"/>
<dbReference type="PATRIC" id="fig|742738.3.peg.3067"/>
<proteinExistence type="predicted"/>
<sequence length="1699" mass="175822">MKRAKKGLAALLSICMLVTFLPASALAIGPEVGAEGLDEEAVAPVEEETEPVGEPAEPDNGAYSALKQAIEAASDGKETTVTLAGDIAGMTTEQIITIPENKNIILDMEGHSITVASDFTGRPIVNKGTLTVTGNGTIDASASKTGGYGAIDNYGTLTIENGTYTGSVDASGASIKNRPDSVLKIQDGTFNGAVTAVYNAGKTYIYDGTFDCRSCSSCNSSSWGYTIQSHQDSEESAKPELYFYNGTVIGVQGAFSTSAGYSEVRDGEFKTVACDKHSNGSSAFYALYVAGESGEVEYNVYGGEFTSISKVAAFVGNSNDGGDKEEALVHIYGGSFISQSDDKEAVHVDEALGGLEIAGGTFSSDVSEYVVEGTEITEGPDGTFIVGELDESNSVAETGGRHYATLQAAIDAAESEGQVVTLNRDTTENVKVSAGKTLILDLNGHNLTGKADSWALVVEGDLTIRDSKASAEGPVVSADYETVTYASGKIESASSGYAVQVQNGGNLVLESGTVIATKGNGINVLAQQTPNGEVVSSSLTVKGGYVNSEEYGLGAYGNKAVLNVSGGVIVADNNAVVAGNGTVNETTNAGGTEINLTGGTLIGHITSSGYIACGVYHPQSGKLTISGDVDIYADGGVGVLMRAGTAEITGGTITGTGTAAGWVGDNKNAIPCSGVVYDEAAKYPALASGDKASISGSAVIKATGAGVDSVVVRTSDETKESRMEISGGTFSSDVSDYLAKGFSLIANSDGTFGVDRLNESNAAAVVNGTYYGTLAEAVGAAQDGQTVTVLKDLATAPVTTSAGITLDLDGHTLRIVSDTSGVAYGLQFTAGTGVVKNGTVIDMRGEGKTAQNMIALNVTGATKVTTSSVEFQTYQPRTLASPYYNKVVEVSDGGTLTLDAGTVLRDLPNGDDNDETYGAIGVSIMGAGEESAPTTLTVNEGTRIETGSAAIMGNGTKHNTVININGGELTGTDGYAIYHPQSGELNITGGRLTGGETGIEIRAGKLNLSGDAVITAKGIPTTTNPNGSGTTTVGAGIAVTQHTTKLPLEVNISGGTISGYTALYQSDPEDNGDDALQKVTLNVTGGTFMTANGGTLAVYSENKNGFISGGRFSSDPSAYVVDGKIAVAEDGMYGIQEKAGTAAEVSEGEPDVDVPESLKEHAEELEKALAGVDTTGLTGEANDVANDNQVTEKQGAEELNKDPDISGVNPEDVTIVVQPYLDIDVKSYEPGESLVLDITPMVRTVATTANALDDIKLDGSGKNAVTVGAAEKLEVTTPVTLSVPLPTGVEEGDSVTVKHTKDNGTVHYYKAKLTQAEPDSQQTATFTTRNGFSTFELMSQEMDFEAEIDGSFYPSLQEAVNAVEDGQTIRLEQDVSGTVTVGHEVTFSIDTNGKKFDPNNVTAGPGYRVSHDGNTFTVVEESHGGSSSSGSTRYTVSVEDTDNGSVKVSPTRASKGSTVTVTVKPDEGYELDELTVTDKNGDSVRIIKSNGKYTFKMPASKVTVEAVFTAVEAKGLPSFTDVTSGDWFYDAVAYVYDKGMMEGTTDTTFAPTMNLTRSMIAQVLYNLEERPEAPGAAGFPDVAADAWYADAVNWAAAQGIVKGYDTGAFGPEDSVTREQLAAILYRYAQAKGYDTTQSGMAVREFSDSASISDWAQTAMSWAVNAQVLSGKGNGVLDPQGTATRAEVAQMLMNFGEHVG</sequence>
<dbReference type="Gene3D" id="2.160.20.20">
    <property type="match status" value="1"/>
</dbReference>
<keyword evidence="3" id="KW-0732">Signal</keyword>
<dbReference type="InterPro" id="IPR012332">
    <property type="entry name" value="Autotransporter_pectin_lyase_C"/>
</dbReference>
<evidence type="ECO:0000256" key="2">
    <source>
        <dbReference type="SAM" id="MobiDB-lite"/>
    </source>
</evidence>
<organism evidence="5 6">
    <name type="scientific">Flavonifractor plautii 1_3_50AFAA</name>
    <dbReference type="NCBI Taxonomy" id="742738"/>
    <lineage>
        <taxon>Bacteria</taxon>
        <taxon>Bacillati</taxon>
        <taxon>Bacillota</taxon>
        <taxon>Clostridia</taxon>
        <taxon>Eubacteriales</taxon>
        <taxon>Oscillospiraceae</taxon>
        <taxon>Flavonifractor</taxon>
    </lineage>
</organism>
<feature type="region of interest" description="Disordered" evidence="2">
    <location>
        <begin position="1420"/>
        <end position="1453"/>
    </location>
</feature>
<feature type="signal peptide" evidence="3">
    <location>
        <begin position="1"/>
        <end position="27"/>
    </location>
</feature>